<evidence type="ECO:0000256" key="3">
    <source>
        <dbReference type="ARBA" id="ARBA00012756"/>
    </source>
</evidence>
<dbReference type="EC" id="3.2.1.23" evidence="3 6"/>
<name>A0ABN2X3W0_9ACTN</name>
<evidence type="ECO:0000256" key="5">
    <source>
        <dbReference type="ARBA" id="ARBA00023295"/>
    </source>
</evidence>
<dbReference type="Pfam" id="PF08532">
    <property type="entry name" value="Glyco_hydro_42M"/>
    <property type="match status" value="1"/>
</dbReference>
<dbReference type="SUPFAM" id="SSF51445">
    <property type="entry name" value="(Trans)glycosidases"/>
    <property type="match status" value="1"/>
</dbReference>
<feature type="domain" description="Beta-galactosidase trimerisation" evidence="8">
    <location>
        <begin position="403"/>
        <end position="614"/>
    </location>
</feature>
<comment type="caution">
    <text evidence="10">The sequence shown here is derived from an EMBL/GenBank/DDBJ whole genome shotgun (WGS) entry which is preliminary data.</text>
</comment>
<dbReference type="InterPro" id="IPR013738">
    <property type="entry name" value="Beta_galactosidase_Trimer"/>
</dbReference>
<dbReference type="PIRSF" id="PIRSF001084">
    <property type="entry name" value="B-galactosidase"/>
    <property type="match status" value="1"/>
</dbReference>
<gene>
    <name evidence="10" type="ORF">GCM10009759_37690</name>
</gene>
<dbReference type="InterPro" id="IPR013739">
    <property type="entry name" value="Beta_galactosidase_C"/>
</dbReference>
<evidence type="ECO:0000256" key="6">
    <source>
        <dbReference type="PIRNR" id="PIRNR001084"/>
    </source>
</evidence>
<feature type="domain" description="Glycoside hydrolase family 42 N-terminal" evidence="7">
    <location>
        <begin position="20"/>
        <end position="391"/>
    </location>
</feature>
<reference evidence="10 11" key="1">
    <citation type="journal article" date="2019" name="Int. J. Syst. Evol. Microbiol.">
        <title>The Global Catalogue of Microorganisms (GCM) 10K type strain sequencing project: providing services to taxonomists for standard genome sequencing and annotation.</title>
        <authorList>
            <consortium name="The Broad Institute Genomics Platform"/>
            <consortium name="The Broad Institute Genome Sequencing Center for Infectious Disease"/>
            <person name="Wu L."/>
            <person name="Ma J."/>
        </authorList>
    </citation>
    <scope>NUCLEOTIDE SEQUENCE [LARGE SCALE GENOMIC DNA]</scope>
    <source>
        <strain evidence="10 11">JCM 14559</strain>
    </source>
</reference>
<proteinExistence type="inferred from homology"/>
<dbReference type="Proteomes" id="UP001500897">
    <property type="component" value="Unassembled WGS sequence"/>
</dbReference>
<dbReference type="InterPro" id="IPR017853">
    <property type="entry name" value="GH"/>
</dbReference>
<dbReference type="RefSeq" id="WP_344553432.1">
    <property type="nucleotide sequence ID" value="NZ_BAAANS010000024.1"/>
</dbReference>
<evidence type="ECO:0000259" key="8">
    <source>
        <dbReference type="Pfam" id="PF08532"/>
    </source>
</evidence>
<evidence type="ECO:0000313" key="10">
    <source>
        <dbReference type="EMBL" id="GAA2102833.1"/>
    </source>
</evidence>
<comment type="catalytic activity">
    <reaction evidence="1 6">
        <text>Hydrolysis of terminal non-reducing beta-D-galactose residues in beta-D-galactosides.</text>
        <dbReference type="EC" id="3.2.1.23"/>
    </reaction>
</comment>
<dbReference type="SUPFAM" id="SSF52317">
    <property type="entry name" value="Class I glutamine amidotransferase-like"/>
    <property type="match status" value="1"/>
</dbReference>
<sequence>MDHPRYPRPLGLDPLAYGGDYNPEQWPEEVWAEDVRLMREAGVTMVSVGIFSWALLEPERGQYEFGWLDRLLDLLHANGIRADLATPTVVPPAWFYRDHPEALPVTREGTRYAFGSRGAICHSSPAYQHAAATITERLARRYGDHPAVALWHVHNEYGVPVSDCYCEESAAHFRRWLGERYGTLKELNSAWGTAFWGQRYTRWDDVQPPRLTPTAGNPAQQLDYARFTNDAVLANFKRERDLLHRLAPGIPVTTNFMTALSQCQSMDYWAWGREVDLVANDHYLVAEDPRSQINLAMAADLTRSVAGGRPWLLLEHSTGAVNWQPRNLAKRPGELARNSLAHVARGSEGAMFFQWRASRSGAEKFHSAMLPHAGTNSRTWREVVELGQELGALAEIRDSLVRADAAMLWDWESWWAQRLEWRPSVDLDARERAEAWYTASWDAHLTVDFAHPEAELSRYPLVVVPALYLTTEAAARNLRQYVEGGGTLLVSCFSGIVDEHDTVHPGPHPGALRDVLGLTVEEFAPLRAGGSVRLEGAASPDGLRAEAWTEFVVTEGAETVWRYADDPAEGGPAAGGPAVTRHALGAGRAWYVSARLDADSLARVLRAVSADAGLTERRLPHDVEVVERAGDHGHYLFAINHGAADADLLAPGPGTELLTGARVFDTLTVPAGRTRVLRHSAGRG</sequence>
<evidence type="ECO:0000256" key="2">
    <source>
        <dbReference type="ARBA" id="ARBA00005940"/>
    </source>
</evidence>
<evidence type="ECO:0000259" key="7">
    <source>
        <dbReference type="Pfam" id="PF02449"/>
    </source>
</evidence>
<keyword evidence="4 6" id="KW-0378">Hydrolase</keyword>
<dbReference type="EMBL" id="BAAANS010000024">
    <property type="protein sequence ID" value="GAA2102833.1"/>
    <property type="molecule type" value="Genomic_DNA"/>
</dbReference>
<evidence type="ECO:0000256" key="4">
    <source>
        <dbReference type="ARBA" id="ARBA00022801"/>
    </source>
</evidence>
<dbReference type="InterPro" id="IPR013529">
    <property type="entry name" value="Glyco_hydro_42_N"/>
</dbReference>
<evidence type="ECO:0000313" key="11">
    <source>
        <dbReference type="Proteomes" id="UP001500897"/>
    </source>
</evidence>
<keyword evidence="11" id="KW-1185">Reference proteome</keyword>
<dbReference type="InterPro" id="IPR013780">
    <property type="entry name" value="Glyco_hydro_b"/>
</dbReference>
<dbReference type="Pfam" id="PF02449">
    <property type="entry name" value="Glyco_hydro_42"/>
    <property type="match status" value="1"/>
</dbReference>
<organism evidence="10 11">
    <name type="scientific">Kitasatospora saccharophila</name>
    <dbReference type="NCBI Taxonomy" id="407973"/>
    <lineage>
        <taxon>Bacteria</taxon>
        <taxon>Bacillati</taxon>
        <taxon>Actinomycetota</taxon>
        <taxon>Actinomycetes</taxon>
        <taxon>Kitasatosporales</taxon>
        <taxon>Streptomycetaceae</taxon>
        <taxon>Kitasatospora</taxon>
    </lineage>
</organism>
<evidence type="ECO:0000256" key="1">
    <source>
        <dbReference type="ARBA" id="ARBA00001412"/>
    </source>
</evidence>
<comment type="similarity">
    <text evidence="2 6">Belongs to the glycosyl hydrolase 42 family.</text>
</comment>
<accession>A0ABN2X3W0</accession>
<dbReference type="Gene3D" id="3.40.50.880">
    <property type="match status" value="1"/>
</dbReference>
<protein>
    <recommendedName>
        <fullName evidence="3 6">Beta-galactosidase</fullName>
        <shortName evidence="6">Beta-gal</shortName>
        <ecNumber evidence="3 6">3.2.1.23</ecNumber>
    </recommendedName>
</protein>
<dbReference type="Gene3D" id="2.60.40.1180">
    <property type="entry name" value="Golgi alpha-mannosidase II"/>
    <property type="match status" value="1"/>
</dbReference>
<dbReference type="Gene3D" id="3.20.20.80">
    <property type="entry name" value="Glycosidases"/>
    <property type="match status" value="1"/>
</dbReference>
<evidence type="ECO:0000259" key="9">
    <source>
        <dbReference type="Pfam" id="PF08533"/>
    </source>
</evidence>
<dbReference type="InterPro" id="IPR029062">
    <property type="entry name" value="Class_I_gatase-like"/>
</dbReference>
<dbReference type="InterPro" id="IPR003476">
    <property type="entry name" value="Glyco_hydro_42"/>
</dbReference>
<dbReference type="CDD" id="cd03143">
    <property type="entry name" value="A4_beta-galactosidase_middle_domain"/>
    <property type="match status" value="1"/>
</dbReference>
<dbReference type="Pfam" id="PF08533">
    <property type="entry name" value="Glyco_hydro_42C"/>
    <property type="match status" value="1"/>
</dbReference>
<feature type="domain" description="Beta-galactosidase C-terminal" evidence="9">
    <location>
        <begin position="622"/>
        <end position="678"/>
    </location>
</feature>
<dbReference type="PANTHER" id="PTHR36447:SF1">
    <property type="entry name" value="BETA-GALACTOSIDASE GANA"/>
    <property type="match status" value="1"/>
</dbReference>
<dbReference type="PANTHER" id="PTHR36447">
    <property type="entry name" value="BETA-GALACTOSIDASE GANA"/>
    <property type="match status" value="1"/>
</dbReference>
<keyword evidence="5 6" id="KW-0326">Glycosidase</keyword>